<accession>A0A2A4I760</accession>
<dbReference type="AlphaFoldDB" id="A0A2A4I760"/>
<comment type="function">
    <text evidence="5">Toxic component of a toxin-antitoxin (TA) system. An RNase.</text>
</comment>
<keyword evidence="5" id="KW-0460">Magnesium</keyword>
<dbReference type="InterPro" id="IPR029060">
    <property type="entry name" value="PIN-like_dom_sf"/>
</dbReference>
<evidence type="ECO:0000313" key="8">
    <source>
        <dbReference type="Proteomes" id="UP000218323"/>
    </source>
</evidence>
<name>A0A2A4I760_9SPHN</name>
<feature type="binding site" evidence="5">
    <location>
        <position position="6"/>
    </location>
    <ligand>
        <name>Mg(2+)</name>
        <dbReference type="ChEBI" id="CHEBI:18420"/>
    </ligand>
</feature>
<evidence type="ECO:0000256" key="3">
    <source>
        <dbReference type="ARBA" id="ARBA00022723"/>
    </source>
</evidence>
<gene>
    <name evidence="5" type="primary">vapC</name>
    <name evidence="7" type="ORF">COA07_13260</name>
</gene>
<feature type="domain" description="PIN" evidence="6">
    <location>
        <begin position="3"/>
        <end position="114"/>
    </location>
</feature>
<reference evidence="7 8" key="1">
    <citation type="submission" date="2017-09" db="EMBL/GenBank/DDBJ databases">
        <title>Sphingomonas adhaesiva DSM 7418, whole genome shotgun sequence.</title>
        <authorList>
            <person name="Feng G."/>
            <person name="Zhu H."/>
        </authorList>
    </citation>
    <scope>NUCLEOTIDE SEQUENCE [LARGE SCALE GENOMIC DNA]</scope>
    <source>
        <strain evidence="7 8">DSM 7418</strain>
    </source>
</reference>
<evidence type="ECO:0000259" key="6">
    <source>
        <dbReference type="Pfam" id="PF01850"/>
    </source>
</evidence>
<sequence length="126" mass="13187">MTIVLDASALLALLFDEPGGEAVAAHARGAILSAVNLDEILHKCARRGIARDVVLSAVRRLEVAVHAFDADQAIASAGLHAIARPLGLSFADRACLALAQRLAVPVLTADHAWAGLDVGIDIRLIR</sequence>
<comment type="cofactor">
    <cofactor evidence="5">
        <name>Mg(2+)</name>
        <dbReference type="ChEBI" id="CHEBI:18420"/>
    </cofactor>
</comment>
<dbReference type="EC" id="3.1.-.-" evidence="5"/>
<dbReference type="GO" id="GO:0000287">
    <property type="term" value="F:magnesium ion binding"/>
    <property type="evidence" value="ECO:0007669"/>
    <property type="project" value="UniProtKB-UniRule"/>
</dbReference>
<keyword evidence="3 5" id="KW-0479">Metal-binding</keyword>
<dbReference type="Pfam" id="PF01850">
    <property type="entry name" value="PIN"/>
    <property type="match status" value="1"/>
</dbReference>
<keyword evidence="5" id="KW-0800">Toxin</keyword>
<dbReference type="Gene3D" id="3.40.50.1010">
    <property type="entry name" value="5'-nuclease"/>
    <property type="match status" value="1"/>
</dbReference>
<feature type="binding site" evidence="5">
    <location>
        <position position="92"/>
    </location>
    <ligand>
        <name>Mg(2+)</name>
        <dbReference type="ChEBI" id="CHEBI:18420"/>
    </ligand>
</feature>
<dbReference type="GO" id="GO:0090729">
    <property type="term" value="F:toxin activity"/>
    <property type="evidence" value="ECO:0007669"/>
    <property type="project" value="UniProtKB-KW"/>
</dbReference>
<evidence type="ECO:0000256" key="5">
    <source>
        <dbReference type="HAMAP-Rule" id="MF_00265"/>
    </source>
</evidence>
<dbReference type="SUPFAM" id="SSF88723">
    <property type="entry name" value="PIN domain-like"/>
    <property type="match status" value="1"/>
</dbReference>
<dbReference type="GO" id="GO:0004540">
    <property type="term" value="F:RNA nuclease activity"/>
    <property type="evidence" value="ECO:0007669"/>
    <property type="project" value="InterPro"/>
</dbReference>
<protein>
    <recommendedName>
        <fullName evidence="5">Ribonuclease VapC</fullName>
        <shortName evidence="5">RNase VapC</shortName>
        <ecNumber evidence="5">3.1.-.-</ecNumber>
    </recommendedName>
    <alternativeName>
        <fullName evidence="5">Toxin VapC</fullName>
    </alternativeName>
</protein>
<evidence type="ECO:0000256" key="2">
    <source>
        <dbReference type="ARBA" id="ARBA00022722"/>
    </source>
</evidence>
<comment type="similarity">
    <text evidence="5">Belongs to the PINc/VapC protein family.</text>
</comment>
<dbReference type="GO" id="GO:0016787">
    <property type="term" value="F:hydrolase activity"/>
    <property type="evidence" value="ECO:0007669"/>
    <property type="project" value="UniProtKB-KW"/>
</dbReference>
<keyword evidence="4 5" id="KW-0378">Hydrolase</keyword>
<dbReference type="RefSeq" id="WP_066708979.1">
    <property type="nucleotide sequence ID" value="NZ_JBHIWA010000116.1"/>
</dbReference>
<keyword evidence="1 5" id="KW-1277">Toxin-antitoxin system</keyword>
<dbReference type="CDD" id="cd18682">
    <property type="entry name" value="PIN_VapC-like"/>
    <property type="match status" value="1"/>
</dbReference>
<dbReference type="EMBL" id="NWVC01000006">
    <property type="protein sequence ID" value="PCG13854.1"/>
    <property type="molecule type" value="Genomic_DNA"/>
</dbReference>
<evidence type="ECO:0000256" key="4">
    <source>
        <dbReference type="ARBA" id="ARBA00022801"/>
    </source>
</evidence>
<evidence type="ECO:0000256" key="1">
    <source>
        <dbReference type="ARBA" id="ARBA00022649"/>
    </source>
</evidence>
<comment type="caution">
    <text evidence="7">The sequence shown here is derived from an EMBL/GenBank/DDBJ whole genome shotgun (WGS) entry which is preliminary data.</text>
</comment>
<dbReference type="InterPro" id="IPR022907">
    <property type="entry name" value="VapC_family"/>
</dbReference>
<keyword evidence="2 5" id="KW-0540">Nuclease</keyword>
<dbReference type="InterPro" id="IPR002716">
    <property type="entry name" value="PIN_dom"/>
</dbReference>
<evidence type="ECO:0000313" key="7">
    <source>
        <dbReference type="EMBL" id="PCG13854.1"/>
    </source>
</evidence>
<dbReference type="Proteomes" id="UP000218323">
    <property type="component" value="Unassembled WGS sequence"/>
</dbReference>
<keyword evidence="8" id="KW-1185">Reference proteome</keyword>
<organism evidence="7 8">
    <name type="scientific">Sphingomonas adhaesiva</name>
    <dbReference type="NCBI Taxonomy" id="28212"/>
    <lineage>
        <taxon>Bacteria</taxon>
        <taxon>Pseudomonadati</taxon>
        <taxon>Pseudomonadota</taxon>
        <taxon>Alphaproteobacteria</taxon>
        <taxon>Sphingomonadales</taxon>
        <taxon>Sphingomonadaceae</taxon>
        <taxon>Sphingomonas</taxon>
    </lineage>
</organism>
<dbReference type="HAMAP" id="MF_00265">
    <property type="entry name" value="VapC_Nob1"/>
    <property type="match status" value="1"/>
</dbReference>
<proteinExistence type="inferred from homology"/>